<keyword evidence="1" id="KW-1133">Transmembrane helix</keyword>
<organism evidence="2 3">
    <name type="scientific">Acetivibrio saccincola</name>
    <dbReference type="NCBI Taxonomy" id="1677857"/>
    <lineage>
        <taxon>Bacteria</taxon>
        <taxon>Bacillati</taxon>
        <taxon>Bacillota</taxon>
        <taxon>Clostridia</taxon>
        <taxon>Eubacteriales</taxon>
        <taxon>Oscillospiraceae</taxon>
        <taxon>Acetivibrio</taxon>
    </lineage>
</organism>
<dbReference type="RefSeq" id="WP_105368048.1">
    <property type="nucleotide sequence ID" value="NZ_NEMB01000003.1"/>
</dbReference>
<dbReference type="PANTHER" id="PTHR35902">
    <property type="entry name" value="S-LAYER DOMAIN-LIKE PROTEIN-RELATED"/>
    <property type="match status" value="1"/>
</dbReference>
<dbReference type="Gene3D" id="2.60.40.10">
    <property type="entry name" value="Immunoglobulins"/>
    <property type="match status" value="1"/>
</dbReference>
<evidence type="ECO:0000313" key="2">
    <source>
        <dbReference type="EMBL" id="PQQ66818.1"/>
    </source>
</evidence>
<dbReference type="EMBL" id="NEMB01000003">
    <property type="protein sequence ID" value="PQQ66818.1"/>
    <property type="molecule type" value="Genomic_DNA"/>
</dbReference>
<evidence type="ECO:0008006" key="4">
    <source>
        <dbReference type="Google" id="ProtNLM"/>
    </source>
</evidence>
<comment type="caution">
    <text evidence="2">The sequence shown here is derived from an EMBL/GenBank/DDBJ whole genome shotgun (WGS) entry which is preliminary data.</text>
</comment>
<dbReference type="OrthoDB" id="1704454at2"/>
<gene>
    <name evidence="2" type="ORF">B9R14_08725</name>
</gene>
<reference evidence="2 3" key="1">
    <citation type="journal article" date="2018" name="Syst. Appl. Microbiol.">
        <title>Characterization and high-quality draft genome sequence of Herbivorax saccincola A7, an anaerobic, alkaliphilic, thermophilic, cellulolytic, and xylanolytic bacterium.</title>
        <authorList>
            <person name="Aikawa S."/>
            <person name="Baramee S."/>
            <person name="Sermsathanaswadi J."/>
            <person name="Thianheng P."/>
            <person name="Tachaapaikoon C."/>
            <person name="Shikata A."/>
            <person name="Waeonukul R."/>
            <person name="Pason P."/>
            <person name="Ratanakhanokchai K."/>
            <person name="Kosugi A."/>
        </authorList>
    </citation>
    <scope>NUCLEOTIDE SEQUENCE [LARGE SCALE GENOMIC DNA]</scope>
    <source>
        <strain evidence="2 3">A7</strain>
    </source>
</reference>
<evidence type="ECO:0000313" key="3">
    <source>
        <dbReference type="Proteomes" id="UP000239720"/>
    </source>
</evidence>
<protein>
    <recommendedName>
        <fullName evidence="4">CARDB domain-containing protein</fullName>
    </recommendedName>
</protein>
<dbReference type="InterPro" id="IPR013783">
    <property type="entry name" value="Ig-like_fold"/>
</dbReference>
<dbReference type="PANTHER" id="PTHR35902:SF6">
    <property type="entry name" value="CONSERVED WITHIN P. AEROPHILUM"/>
    <property type="match status" value="1"/>
</dbReference>
<proteinExistence type="predicted"/>
<keyword evidence="1" id="KW-0812">Transmembrane</keyword>
<dbReference type="Proteomes" id="UP000239720">
    <property type="component" value="Unassembled WGS sequence"/>
</dbReference>
<keyword evidence="1" id="KW-0472">Membrane</keyword>
<evidence type="ECO:0000256" key="1">
    <source>
        <dbReference type="SAM" id="Phobius"/>
    </source>
</evidence>
<dbReference type="AlphaFoldDB" id="A0A2S8RAJ8"/>
<name>A0A2S8RAJ8_9FIRM</name>
<feature type="transmembrane region" description="Helical" evidence="1">
    <location>
        <begin position="777"/>
        <end position="798"/>
    </location>
</feature>
<sequence>MKRIKFTSVFLVAIILLVNLATLMVYSENGTHVIVEKYIQDKEKIPAKSGDAFSVEISYKNTLDENIENFCVSVDNSSAFYIVPTEPQTIELGDFEPNDSKNNKKINLKYKGSGNELVLTFKYSIGEKDYQTNQILYLETKEKKDSSGSGSFVDTSKFKPDFRILDGIKTVKGQDGKLTIKVPVKNITSYTAKDVTVTLLSDSENFPFMLSGGNISFHMEQLKSKTEGEVTLDLLVKPNAKTDTYPLTLEFRYYNTHGDYFTSTESMFVAVENNKKKPTLIVKDVKFNPSQPVAGDKANASFEFENTGNLDGKNIKVTLKGFNENGIMPQFTGVKHINSIKGGRNATADFGLIISKNIATENYPIEVSIEYEDDFGKSYTESYTYYIPVSKGSKAASIKIDEITSPRGSVAAEKDFSIGFDVVNDGSLEVSDIKVSIMTASEIICKSQSTMIIDSIEPGGAMRIEHELYALSDAATKNYPIEVNVEYESGGEKQNITRYIGVFVENDKDDEKDPSKISTPRLIIDQYSISTGEAVAGQSFEVKLGILNTHKNTTVSNIGVSLAADEGVFIPSAGGGSSIYIGEISPGERVERTVAFDTKFDAEPKSYSLKIDFEYEDENQNQHTTSESISIPVVQEHRLEASEIVVPPFVQVGQSFPVTLDFYNMGRSTLYNMMVKCEGNFDIQDANYFAGNFDPGRTDYYEAYITPTEPGEIKGAVIFTFEDSMGKSIEVKKEFEFFVEEMMDMGGDFNGEGVIFDEDGMIIDGGMMGASGTGGGILKFVVIAVVLIVAIVIAIIVIRKKRKKASADLYENY</sequence>
<accession>A0A2S8RAJ8</accession>